<dbReference type="PANTHER" id="PTHR31431:SF1">
    <property type="entry name" value="NUCLEOPORIN NUP188"/>
    <property type="match status" value="1"/>
</dbReference>
<keyword evidence="1" id="KW-1185">Reference proteome</keyword>
<reference evidence="2" key="1">
    <citation type="submission" date="2025-08" db="UniProtKB">
        <authorList>
            <consortium name="RefSeq"/>
        </authorList>
    </citation>
    <scope>IDENTIFICATION</scope>
    <source>
        <tissue evidence="2">Whole organism</tissue>
    </source>
</reference>
<feature type="non-terminal residue" evidence="2">
    <location>
        <position position="1"/>
    </location>
</feature>
<dbReference type="OrthoDB" id="6357018at2759"/>
<protein>
    <submittedName>
        <fullName evidence="2">Uncharacterized protein LOC108674886</fullName>
    </submittedName>
</protein>
<accession>A0A8B7NXB4</accession>
<dbReference type="PANTHER" id="PTHR31431">
    <property type="entry name" value="NUCLEOPORIN NUP188 HOMOLOG"/>
    <property type="match status" value="1"/>
</dbReference>
<evidence type="ECO:0000313" key="1">
    <source>
        <dbReference type="Proteomes" id="UP000694843"/>
    </source>
</evidence>
<sequence length="321" mass="34082">DCQDKAYGGGIFCGQEDEANKNKTSALDFVPGNPDLPDDGEYQWLAARLALAKHLLASLLVYYAQPHRKCEPSVVVNLITLAQGEGVCGGVVAPGGQSCQAAVATLLRDIDALHSLLLVLVIDTDEDVRSHKLCAPQWREKLELLITEFGSRPGHLPPLLAWCVLQGRRALCDTNGASVPSSEVQRYSRMAVRAVDGGVMACLHNFLNNQAVVSDALLKEVCASIVYSVACVAATQLNIDPRAPCSAHLSALAVACVASPVPAHLFWAEEEGTAAVLLPDAHLVFPEQPRPLLSLCTALASASAPSCAKVMELLSEMPSLT</sequence>
<evidence type="ECO:0000313" key="2">
    <source>
        <dbReference type="RefSeq" id="XP_018018360.1"/>
    </source>
</evidence>
<proteinExistence type="predicted"/>
<dbReference type="GO" id="GO:0006606">
    <property type="term" value="P:protein import into nucleus"/>
    <property type="evidence" value="ECO:0007669"/>
    <property type="project" value="TreeGrafter"/>
</dbReference>
<name>A0A8B7NXB4_HYAAZ</name>
<dbReference type="RefSeq" id="XP_018018360.1">
    <property type="nucleotide sequence ID" value="XM_018162871.2"/>
</dbReference>
<dbReference type="GO" id="GO:0017056">
    <property type="term" value="F:structural constituent of nuclear pore"/>
    <property type="evidence" value="ECO:0007669"/>
    <property type="project" value="InterPro"/>
</dbReference>
<dbReference type="GeneID" id="108674886"/>
<organism evidence="1 2">
    <name type="scientific">Hyalella azteca</name>
    <name type="common">Amphipod</name>
    <dbReference type="NCBI Taxonomy" id="294128"/>
    <lineage>
        <taxon>Eukaryota</taxon>
        <taxon>Metazoa</taxon>
        <taxon>Ecdysozoa</taxon>
        <taxon>Arthropoda</taxon>
        <taxon>Crustacea</taxon>
        <taxon>Multicrustacea</taxon>
        <taxon>Malacostraca</taxon>
        <taxon>Eumalacostraca</taxon>
        <taxon>Peracarida</taxon>
        <taxon>Amphipoda</taxon>
        <taxon>Senticaudata</taxon>
        <taxon>Talitrida</taxon>
        <taxon>Talitroidea</taxon>
        <taxon>Hyalellidae</taxon>
        <taxon>Hyalella</taxon>
    </lineage>
</organism>
<gene>
    <name evidence="2" type="primary">LOC108674886</name>
</gene>
<dbReference type="InterPro" id="IPR044840">
    <property type="entry name" value="Nup188"/>
</dbReference>
<dbReference type="GO" id="GO:0006405">
    <property type="term" value="P:RNA export from nucleus"/>
    <property type="evidence" value="ECO:0007669"/>
    <property type="project" value="TreeGrafter"/>
</dbReference>
<dbReference type="GO" id="GO:0044611">
    <property type="term" value="C:nuclear pore inner ring"/>
    <property type="evidence" value="ECO:0007669"/>
    <property type="project" value="TreeGrafter"/>
</dbReference>
<dbReference type="Proteomes" id="UP000694843">
    <property type="component" value="Unplaced"/>
</dbReference>
<dbReference type="AlphaFoldDB" id="A0A8B7NXB4"/>
<dbReference type="KEGG" id="hazt:108674886"/>